<proteinExistence type="predicted"/>
<accession>Q09AG3</accession>
<comment type="caution">
    <text evidence="1">The sequence shown here is derived from an EMBL/GenBank/DDBJ whole genome shotgun (WGS) entry which is preliminary data.</text>
</comment>
<reference evidence="1 2" key="1">
    <citation type="submission" date="2006-04" db="EMBL/GenBank/DDBJ databases">
        <authorList>
            <person name="Nierman W.C."/>
        </authorList>
    </citation>
    <scope>NUCLEOTIDE SEQUENCE [LARGE SCALE GENOMIC DNA]</scope>
    <source>
        <strain evidence="1 2">DW4/3-1</strain>
    </source>
</reference>
<dbReference type="EMBL" id="AAMD01000013">
    <property type="protein sequence ID" value="EAU68711.1"/>
    <property type="molecule type" value="Genomic_DNA"/>
</dbReference>
<evidence type="ECO:0000313" key="1">
    <source>
        <dbReference type="EMBL" id="EAU68711.1"/>
    </source>
</evidence>
<dbReference type="AlphaFoldDB" id="Q09AG3"/>
<sequence length="158" mass="18613">MDHAMTRSRMLEFLSVADFDFFVFYIEKTLWSGREDELRTELLRHLLRDRLPSPRWPIETICGDVEKLYSRLSAVGAGLRAEGWKEEQLPVVLAPKKAWDFNLLVVQYASDIVRTRLEQIMAGPPFPPQPYVDHFRTKLRMVEHMETGKRFHRKCPLP</sequence>
<gene>
    <name evidence="1" type="ORF">STIAU_2804</name>
</gene>
<evidence type="ECO:0000313" key="2">
    <source>
        <dbReference type="Proteomes" id="UP000032702"/>
    </source>
</evidence>
<dbReference type="Proteomes" id="UP000032702">
    <property type="component" value="Unassembled WGS sequence"/>
</dbReference>
<name>Q09AG3_STIAD</name>
<organism evidence="1 2">
    <name type="scientific">Stigmatella aurantiaca (strain DW4/3-1)</name>
    <dbReference type="NCBI Taxonomy" id="378806"/>
    <lineage>
        <taxon>Bacteria</taxon>
        <taxon>Pseudomonadati</taxon>
        <taxon>Myxococcota</taxon>
        <taxon>Myxococcia</taxon>
        <taxon>Myxococcales</taxon>
        <taxon>Cystobacterineae</taxon>
        <taxon>Archangiaceae</taxon>
        <taxon>Stigmatella</taxon>
    </lineage>
</organism>
<protein>
    <submittedName>
        <fullName evidence="1">Uncharacterized protein</fullName>
    </submittedName>
</protein>